<dbReference type="InterPro" id="IPR011989">
    <property type="entry name" value="ARM-like"/>
</dbReference>
<feature type="non-terminal residue" evidence="3">
    <location>
        <position position="1708"/>
    </location>
</feature>
<dbReference type="GO" id="GO:0005814">
    <property type="term" value="C:centriole"/>
    <property type="evidence" value="ECO:0007669"/>
    <property type="project" value="TreeGrafter"/>
</dbReference>
<sequence>MVTIVSKIMDGGIAAHVKKLGHSLESIRVRALRTILAKLDLDLTTVDELLDQPHLFYHLVKWIKSGSHVGIEDVLALIHRLIRKKDGVVLLMRYDPGLCELAKVIGPQGAEFIQHLRESCGTEYIEPVKDSELSIRSSEKSDASSTSVPSKHRATKKKKTKKKCCFHEGLGSSDLTASSLPWDGSKSSKGSDLTSDLSLEAIRTQLNSLSTNPTPKSLEVDENLQSPLSSSSDANSDSITKDAYPQIYWLSPALAESDIKVLRTVSHSLRDREQCREAINFLSTVVLQDFPPQIFLNDTSVLQSLLRLAEDKTHHQDVVIRCLSEFNYSLLRFYHFSNDCASYSGLSSVSLLSQCDSAPTEKSKNIHHAAENEVSRGMSLGDYCGFVLEKIGPEVPGILKLLCYCVPHPEKFWKSNDDRCLILKQGIRTALLRFGGDLVKDKTVDPLKRLQAHIGLFLLLRSAIPKTSAPVILPQEFQMTIYQSLLDPVLQILFPNILAFFRTYVESFEIKNGVPYEDYFKLIESLDAGACFIRTVNWSSVEDILDCFEASIPGLEFHQKYDTISKFIELILNQKIISTSQVRKIQDICLKLLSSPDVEVKRIMYDCASSTVSSFLGPQKSSKDNVPFPELHFVINKKVLWEIICYGVTNVDSQIKDSSANILILILKSQSIVTVTAWREIMSILVPIFPLLHSLADMNSILGRAVVSSLEPDVAKGMKLSDLDILKGNVRLMMSKNDRAKEEGTARVIYLVDIQSHLGRHQSFNLSLDPGDGLTKAPANYEEGSLLRVLEVMKMGTEDVHVMKSAITQLSLMTEDTSLHILFLDNQGLDLAIGFLKSSVDLPNSDSQHFFMHSVVTLKHIAESSMQVRLDFSHDLHFLSVLLKGIFLYGDDWRILRDASQLLCLIVFAEVIISKDGRMSFPHVFNKKVRLPFRTTFYGEVSENVQPSLKCKMLSNSKVQLSLGLRWWVASSNIEVEELLKDSNSTPTNTPALLPVSNGDIVSLAACSITHNTKLHLENLSTAYSHSTAEDAIDNLTCFLDLSVVVDEHHKLKTLPWEKCFKRYLTTLPASGMDQVLLSQILRFLNKLLVVVPSQIQWVSKIVKDPGFGFNSLLSQLLVADMDETAKELSLEILTLVEISLGEIGNEEEWDFVVSSLVQCLSQSHNQQFYSIAIMDKLLKCLLRVTEMGIHIKTKSLWKLLNAFHCPTPNSCMGLTITRLTLLCLSNLLPLHPRINEIVKSANEIKWLWEMLNSSDVVVKAASLELLGTLCCDSLTTERILSQSSSVWDTSLQILLDSKESNMAREQAVNLCNIIVTNSTNKMFIKDCVNSELFKCIAGIASRVDFPKSAPSLWFPPNTSTSKVGSSGKSEGNQLPSNNMTTPNLLNYCCNFCLNLISKDREQVLDALCAQGLSSQLFRQVSQWQSTLALCNPEKVAMYASICKLLVHCTSSTKSSIIECIPVMVWLLQDSSYCENIDKSDLVSQSIMLLSSIVAHNKESKVLFTKEAIQTICAAIESPNEELMSSVTTALPPLTPFLSADACVSIVRRIGKYNVNHRMLLSSILGCSNAATLAALECDMLSPLIQSLRETNVNLAIVPLDLPRSKKANAALNSLSLDFGLITNFLSGSSEAKELCASLGLADALHKLWAWCLLDQDLLCSLLQVLVTFTADCPSAAGSLVLTSNMIGVGQRKTPSSNSLLHATISLL</sequence>
<dbReference type="Gene3D" id="1.25.10.10">
    <property type="entry name" value="Leucine-rich Repeat Variant"/>
    <property type="match status" value="1"/>
</dbReference>
<reference evidence="3" key="1">
    <citation type="journal article" date="2016" name="Gigascience">
        <title>De novo construction of an expanded transcriptome assembly for the western tarnished plant bug, Lygus hesperus.</title>
        <authorList>
            <person name="Tassone E.E."/>
            <person name="Geib S.M."/>
            <person name="Hall B."/>
            <person name="Fabrick J.A."/>
            <person name="Brent C.S."/>
            <person name="Hull J.J."/>
        </authorList>
    </citation>
    <scope>NUCLEOTIDE SEQUENCE</scope>
</reference>
<dbReference type="PANTHER" id="PTHR31691:SF1">
    <property type="entry name" value="ROTATIN"/>
    <property type="match status" value="1"/>
</dbReference>
<dbReference type="InterPro" id="IPR016024">
    <property type="entry name" value="ARM-type_fold"/>
</dbReference>
<protein>
    <submittedName>
        <fullName evidence="3">Rotatin</fullName>
    </submittedName>
</protein>
<evidence type="ECO:0000313" key="3">
    <source>
        <dbReference type="EMBL" id="JAP97376.1"/>
    </source>
</evidence>
<dbReference type="GO" id="GO:0007099">
    <property type="term" value="P:centriole replication"/>
    <property type="evidence" value="ECO:0007669"/>
    <property type="project" value="TreeGrafter"/>
</dbReference>
<feature type="compositionally biased region" description="Low complexity" evidence="1">
    <location>
        <begin position="223"/>
        <end position="238"/>
    </location>
</feature>
<dbReference type="GO" id="GO:0032053">
    <property type="term" value="P:ciliary basal body organization"/>
    <property type="evidence" value="ECO:0007669"/>
    <property type="project" value="TreeGrafter"/>
</dbReference>
<evidence type="ECO:0000256" key="1">
    <source>
        <dbReference type="SAM" id="MobiDB-lite"/>
    </source>
</evidence>
<dbReference type="GO" id="GO:0036064">
    <property type="term" value="C:ciliary basal body"/>
    <property type="evidence" value="ECO:0007669"/>
    <property type="project" value="InterPro"/>
</dbReference>
<dbReference type="GO" id="GO:0010457">
    <property type="term" value="P:centriole-centriole cohesion"/>
    <property type="evidence" value="ECO:0007669"/>
    <property type="project" value="TreeGrafter"/>
</dbReference>
<dbReference type="SUPFAM" id="SSF48371">
    <property type="entry name" value="ARM repeat"/>
    <property type="match status" value="1"/>
</dbReference>
<feature type="domain" description="Rotatin N-terminal" evidence="2">
    <location>
        <begin position="27"/>
        <end position="91"/>
    </location>
</feature>
<dbReference type="Pfam" id="PF14726">
    <property type="entry name" value="RTTN_N"/>
    <property type="match status" value="1"/>
</dbReference>
<feature type="region of interest" description="Disordered" evidence="1">
    <location>
        <begin position="135"/>
        <end position="160"/>
    </location>
</feature>
<dbReference type="InterPro" id="IPR029249">
    <property type="entry name" value="Rotatin_N"/>
</dbReference>
<gene>
    <name evidence="3" type="primary">RTTN_0</name>
    <name evidence="3" type="ORF">g.89879</name>
</gene>
<accession>A0A146KQ30</accession>
<evidence type="ECO:0000259" key="2">
    <source>
        <dbReference type="Pfam" id="PF14726"/>
    </source>
</evidence>
<feature type="region of interest" description="Disordered" evidence="1">
    <location>
        <begin position="208"/>
        <end position="238"/>
    </location>
</feature>
<organism evidence="3">
    <name type="scientific">Lygus hesperus</name>
    <name type="common">Western plant bug</name>
    <dbReference type="NCBI Taxonomy" id="30085"/>
    <lineage>
        <taxon>Eukaryota</taxon>
        <taxon>Metazoa</taxon>
        <taxon>Ecdysozoa</taxon>
        <taxon>Arthropoda</taxon>
        <taxon>Hexapoda</taxon>
        <taxon>Insecta</taxon>
        <taxon>Pterygota</taxon>
        <taxon>Neoptera</taxon>
        <taxon>Paraneoptera</taxon>
        <taxon>Hemiptera</taxon>
        <taxon>Heteroptera</taxon>
        <taxon>Panheteroptera</taxon>
        <taxon>Cimicomorpha</taxon>
        <taxon>Miridae</taxon>
        <taxon>Mirini</taxon>
        <taxon>Lygus</taxon>
    </lineage>
</organism>
<dbReference type="EMBL" id="GDHC01021252">
    <property type="protein sequence ID" value="JAP97376.1"/>
    <property type="molecule type" value="Transcribed_RNA"/>
</dbReference>
<dbReference type="PANTHER" id="PTHR31691">
    <property type="entry name" value="ROTATIN"/>
    <property type="match status" value="1"/>
</dbReference>
<dbReference type="InterPro" id="IPR030791">
    <property type="entry name" value="Rotatin"/>
</dbReference>
<feature type="compositionally biased region" description="Basic residues" evidence="1">
    <location>
        <begin position="150"/>
        <end position="160"/>
    </location>
</feature>
<proteinExistence type="predicted"/>
<name>A0A146KQ30_LYGHE</name>
<dbReference type="GO" id="GO:0005813">
    <property type="term" value="C:centrosome"/>
    <property type="evidence" value="ECO:0007669"/>
    <property type="project" value="InterPro"/>
</dbReference>